<dbReference type="GO" id="GO:0016301">
    <property type="term" value="F:kinase activity"/>
    <property type="evidence" value="ECO:0007669"/>
    <property type="project" value="UniProtKB-KW"/>
</dbReference>
<keyword evidence="7" id="KW-0808">Transferase</keyword>
<dbReference type="InterPro" id="IPR037171">
    <property type="entry name" value="NagB/RpiA_transferase-like"/>
</dbReference>
<dbReference type="InterPro" id="IPR007324">
    <property type="entry name" value="Sugar-bd_dom_put"/>
</dbReference>
<dbReference type="Proteomes" id="UP001276902">
    <property type="component" value="Unassembled WGS sequence"/>
</dbReference>
<dbReference type="GO" id="GO:0030246">
    <property type="term" value="F:carbohydrate binding"/>
    <property type="evidence" value="ECO:0007669"/>
    <property type="project" value="InterPro"/>
</dbReference>
<dbReference type="Proteomes" id="UP000247612">
    <property type="component" value="Unassembled WGS sequence"/>
</dbReference>
<reference evidence="7 8" key="1">
    <citation type="submission" date="2018-05" db="EMBL/GenBank/DDBJ databases">
        <title>Genomic Encyclopedia of Type Strains, Phase IV (KMG-IV): sequencing the most valuable type-strain genomes for metagenomic binning, comparative biology and taxonomic classification.</title>
        <authorList>
            <person name="Goeker M."/>
        </authorList>
    </citation>
    <scope>NUCLEOTIDE SEQUENCE [LARGE SCALE GENOMIC DNA]</scope>
    <source>
        <strain evidence="7 8">JC118</strain>
    </source>
</reference>
<reference evidence="6" key="2">
    <citation type="submission" date="2022-03" db="EMBL/GenBank/DDBJ databases">
        <title>First case of bacteraemia caused by Dielma fastidiosa in a patient hospitalised with diverticulitis.</title>
        <authorList>
            <person name="Forman-Ankjaer B."/>
            <person name="Hvid-Jensen F."/>
            <person name="Kobel C.M."/>
            <person name="Greve T."/>
        </authorList>
    </citation>
    <scope>NUCLEOTIDE SEQUENCE</scope>
    <source>
        <strain evidence="6">AUH_DF_2021</strain>
    </source>
</reference>
<sequence>MKEKESDELAVIAEVASMYYEHDIPQNVIAEKMFFSRAKVSRLLKKAREQGIVEIIIRFPLERVVTLERTLCEVFGLKDAVVIKNYPENNNANTRLSRLGKIAGEYLDEKLKDGDTIGLAWGRTLYQMVSQIKPKSSRDIHVVQLTGAAADGYNAQMDSPFLVRKLAEKYRGTYSQIYAPLFVENNIVKQSLVREVIIAKALQEARSVDYLVTGIADFHSGDNVNSWAGYLDQARKQRLIQKGAVGFICGHFLDQNGNKIFDDVENNLIGVSLDDLKKAKNVIAVSGGVDKAHATYAALKGNYIHCLITDEFIAEKILRLHEQDKK</sequence>
<dbReference type="STRING" id="1034346.GCA_000313565_01502"/>
<dbReference type="RefSeq" id="WP_022937805.1">
    <property type="nucleotide sequence ID" value="NZ_BAABZA010000005.1"/>
</dbReference>
<dbReference type="EMBL" id="QJKH01000004">
    <property type="protein sequence ID" value="PXX80006.1"/>
    <property type="molecule type" value="Genomic_DNA"/>
</dbReference>
<evidence type="ECO:0000313" key="8">
    <source>
        <dbReference type="Proteomes" id="UP000247612"/>
    </source>
</evidence>
<dbReference type="SUPFAM" id="SSF100950">
    <property type="entry name" value="NagB/RpiA/CoA transferase-like"/>
    <property type="match status" value="1"/>
</dbReference>
<evidence type="ECO:0000256" key="4">
    <source>
        <dbReference type="ARBA" id="ARBA00023163"/>
    </source>
</evidence>
<feature type="domain" description="Sugar-binding" evidence="5">
    <location>
        <begin position="62"/>
        <end position="319"/>
    </location>
</feature>
<comment type="caution">
    <text evidence="7">The sequence shown here is derived from an EMBL/GenBank/DDBJ whole genome shotgun (WGS) entry which is preliminary data.</text>
</comment>
<evidence type="ECO:0000259" key="5">
    <source>
        <dbReference type="Pfam" id="PF04198"/>
    </source>
</evidence>
<proteinExistence type="inferred from homology"/>
<accession>A0A2V2EX34</accession>
<dbReference type="Gene3D" id="1.10.10.10">
    <property type="entry name" value="Winged helix-like DNA-binding domain superfamily/Winged helix DNA-binding domain"/>
    <property type="match status" value="1"/>
</dbReference>
<dbReference type="InterPro" id="IPR036388">
    <property type="entry name" value="WH-like_DNA-bd_sf"/>
</dbReference>
<keyword evidence="7" id="KW-0418">Kinase</keyword>
<dbReference type="EMBL" id="JALDAW010000013">
    <property type="protein sequence ID" value="MDY5168130.1"/>
    <property type="molecule type" value="Genomic_DNA"/>
</dbReference>
<dbReference type="GO" id="GO:0003677">
    <property type="term" value="F:DNA binding"/>
    <property type="evidence" value="ECO:0007669"/>
    <property type="project" value="UniProtKB-KW"/>
</dbReference>
<keyword evidence="2" id="KW-0805">Transcription regulation</keyword>
<keyword evidence="8" id="KW-1185">Reference proteome</keyword>
<keyword evidence="3" id="KW-0238">DNA-binding</keyword>
<dbReference type="Pfam" id="PF04198">
    <property type="entry name" value="Sugar-bind"/>
    <property type="match status" value="1"/>
</dbReference>
<dbReference type="OrthoDB" id="58802at2"/>
<evidence type="ECO:0000256" key="3">
    <source>
        <dbReference type="ARBA" id="ARBA00023125"/>
    </source>
</evidence>
<evidence type="ECO:0000313" key="6">
    <source>
        <dbReference type="EMBL" id="MDY5168130.1"/>
    </source>
</evidence>
<dbReference type="AlphaFoldDB" id="A0A2V2EX34"/>
<protein>
    <submittedName>
        <fullName evidence="7">Dihydroxyacetone kinase</fullName>
    </submittedName>
    <submittedName>
        <fullName evidence="6">Sugar-binding transcriptional regulator</fullName>
    </submittedName>
</protein>
<name>A0A2V2EX34_9FIRM</name>
<dbReference type="Gene3D" id="3.40.50.1360">
    <property type="match status" value="1"/>
</dbReference>
<dbReference type="PANTHER" id="PTHR34294:SF1">
    <property type="entry name" value="TRANSCRIPTIONAL REGULATOR LSRR"/>
    <property type="match status" value="1"/>
</dbReference>
<dbReference type="InterPro" id="IPR051054">
    <property type="entry name" value="SorC_transcr_regulators"/>
</dbReference>
<dbReference type="GeneID" id="94441924"/>
<evidence type="ECO:0000313" key="7">
    <source>
        <dbReference type="EMBL" id="PXX80006.1"/>
    </source>
</evidence>
<organism evidence="7 8">
    <name type="scientific">Dielma fastidiosa</name>
    <dbReference type="NCBI Taxonomy" id="1034346"/>
    <lineage>
        <taxon>Bacteria</taxon>
        <taxon>Bacillati</taxon>
        <taxon>Bacillota</taxon>
        <taxon>Erysipelotrichia</taxon>
        <taxon>Erysipelotrichales</taxon>
        <taxon>Erysipelotrichaceae</taxon>
        <taxon>Dielma</taxon>
    </lineage>
</organism>
<dbReference type="PANTHER" id="PTHR34294">
    <property type="entry name" value="TRANSCRIPTIONAL REGULATOR-RELATED"/>
    <property type="match status" value="1"/>
</dbReference>
<comment type="similarity">
    <text evidence="1">Belongs to the SorC transcriptional regulatory family.</text>
</comment>
<evidence type="ECO:0000256" key="2">
    <source>
        <dbReference type="ARBA" id="ARBA00023015"/>
    </source>
</evidence>
<evidence type="ECO:0000256" key="1">
    <source>
        <dbReference type="ARBA" id="ARBA00010466"/>
    </source>
</evidence>
<keyword evidence="4" id="KW-0804">Transcription</keyword>
<gene>
    <name evidence="7" type="ORF">DES51_1048</name>
    <name evidence="6" type="ORF">MQE39_08370</name>
</gene>